<dbReference type="AlphaFoldDB" id="A0A067K321"/>
<protein>
    <submittedName>
        <fullName evidence="2">Uncharacterized protein</fullName>
    </submittedName>
</protein>
<evidence type="ECO:0000313" key="2">
    <source>
        <dbReference type="EMBL" id="KDP30616.1"/>
    </source>
</evidence>
<accession>A0A067K321</accession>
<proteinExistence type="predicted"/>
<gene>
    <name evidence="2" type="ORF">JCGZ_16699</name>
</gene>
<keyword evidence="3" id="KW-1185">Reference proteome</keyword>
<evidence type="ECO:0000313" key="3">
    <source>
        <dbReference type="Proteomes" id="UP000027138"/>
    </source>
</evidence>
<feature type="compositionally biased region" description="Basic and acidic residues" evidence="1">
    <location>
        <begin position="1"/>
        <end position="11"/>
    </location>
</feature>
<sequence length="79" mass="9177">MLVIETEKLEISDEEETEPETEVKKTPEHISAQKSREAMLNKMERDLIKEHNRELYEAIKHGKAVITHTCSSFVFHLGL</sequence>
<reference evidence="2 3" key="1">
    <citation type="journal article" date="2014" name="PLoS ONE">
        <title>Global Analysis of Gene Expression Profiles in Physic Nut (Jatropha curcas L.) Seedlings Exposed to Salt Stress.</title>
        <authorList>
            <person name="Zhang L."/>
            <person name="Zhang C."/>
            <person name="Wu P."/>
            <person name="Chen Y."/>
            <person name="Li M."/>
            <person name="Jiang H."/>
            <person name="Wu G."/>
        </authorList>
    </citation>
    <scope>NUCLEOTIDE SEQUENCE [LARGE SCALE GENOMIC DNA]</scope>
    <source>
        <strain evidence="3">cv. GZQX0401</strain>
        <tissue evidence="2">Young leaves</tissue>
    </source>
</reference>
<evidence type="ECO:0000256" key="1">
    <source>
        <dbReference type="SAM" id="MobiDB-lite"/>
    </source>
</evidence>
<dbReference type="EMBL" id="KK914657">
    <property type="protein sequence ID" value="KDP30616.1"/>
    <property type="molecule type" value="Genomic_DNA"/>
</dbReference>
<organism evidence="2 3">
    <name type="scientific">Jatropha curcas</name>
    <name type="common">Barbados nut</name>
    <dbReference type="NCBI Taxonomy" id="180498"/>
    <lineage>
        <taxon>Eukaryota</taxon>
        <taxon>Viridiplantae</taxon>
        <taxon>Streptophyta</taxon>
        <taxon>Embryophyta</taxon>
        <taxon>Tracheophyta</taxon>
        <taxon>Spermatophyta</taxon>
        <taxon>Magnoliopsida</taxon>
        <taxon>eudicotyledons</taxon>
        <taxon>Gunneridae</taxon>
        <taxon>Pentapetalae</taxon>
        <taxon>rosids</taxon>
        <taxon>fabids</taxon>
        <taxon>Malpighiales</taxon>
        <taxon>Euphorbiaceae</taxon>
        <taxon>Crotonoideae</taxon>
        <taxon>Jatropheae</taxon>
        <taxon>Jatropha</taxon>
    </lineage>
</organism>
<dbReference type="Proteomes" id="UP000027138">
    <property type="component" value="Unassembled WGS sequence"/>
</dbReference>
<name>A0A067K321_JATCU</name>
<feature type="region of interest" description="Disordered" evidence="1">
    <location>
        <begin position="1"/>
        <end position="31"/>
    </location>
</feature>